<dbReference type="GO" id="GO:0004658">
    <property type="term" value="F:propionyl-CoA carboxylase activity"/>
    <property type="evidence" value="ECO:0007669"/>
    <property type="project" value="TreeGrafter"/>
</dbReference>
<reference evidence="3" key="1">
    <citation type="submission" date="2019-08" db="EMBL/GenBank/DDBJ databases">
        <authorList>
            <person name="Kucharzyk K."/>
            <person name="Murdoch R.W."/>
            <person name="Higgins S."/>
            <person name="Loffler F."/>
        </authorList>
    </citation>
    <scope>NUCLEOTIDE SEQUENCE</scope>
</reference>
<dbReference type="PROSITE" id="PS50980">
    <property type="entry name" value="COA_CT_NTER"/>
    <property type="match status" value="1"/>
</dbReference>
<dbReference type="PANTHER" id="PTHR43842">
    <property type="entry name" value="PROPIONYL-COA CARBOXYLASE BETA CHAIN"/>
    <property type="match status" value="1"/>
</dbReference>
<dbReference type="InterPro" id="IPR029045">
    <property type="entry name" value="ClpP/crotonase-like_dom_sf"/>
</dbReference>
<dbReference type="InterPro" id="IPR034733">
    <property type="entry name" value="AcCoA_carboxyl_beta"/>
</dbReference>
<dbReference type="Gene3D" id="3.90.226.10">
    <property type="entry name" value="2-enoyl-CoA Hydratase, Chain A, domain 1"/>
    <property type="match status" value="2"/>
</dbReference>
<protein>
    <submittedName>
        <fullName evidence="3">Methylmalonyl-CoA carboxyltransferase 12S subunit</fullName>
        <ecNumber evidence="3">2.1.3.1</ecNumber>
    </submittedName>
</protein>
<feature type="domain" description="CoA carboxyltransferase N-terminal" evidence="1">
    <location>
        <begin position="1"/>
        <end position="75"/>
    </location>
</feature>
<dbReference type="EC" id="2.1.3.1" evidence="3"/>
<dbReference type="SUPFAM" id="SSF52096">
    <property type="entry name" value="ClpP/crotonase"/>
    <property type="match status" value="2"/>
</dbReference>
<dbReference type="GO" id="GO:0047154">
    <property type="term" value="F:methylmalonyl-CoA carboxytransferase activity"/>
    <property type="evidence" value="ECO:0007669"/>
    <property type="project" value="UniProtKB-EC"/>
</dbReference>
<dbReference type="AlphaFoldDB" id="A0A645ASE5"/>
<keyword evidence="3" id="KW-0808">Transferase</keyword>
<accession>A0A645ASE5</accession>
<dbReference type="InterPro" id="IPR051047">
    <property type="entry name" value="AccD/PCCB"/>
</dbReference>
<comment type="caution">
    <text evidence="3">The sequence shown here is derived from an EMBL/GenBank/DDBJ whole genome shotgun (WGS) entry which is preliminary data.</text>
</comment>
<name>A0A645ASE5_9ZZZZ</name>
<dbReference type="PROSITE" id="PS50989">
    <property type="entry name" value="COA_CT_CTER"/>
    <property type="match status" value="1"/>
</dbReference>
<evidence type="ECO:0000313" key="3">
    <source>
        <dbReference type="EMBL" id="MPM55826.1"/>
    </source>
</evidence>
<gene>
    <name evidence="3" type="ORF">SDC9_102623</name>
</gene>
<proteinExistence type="predicted"/>
<evidence type="ECO:0000259" key="1">
    <source>
        <dbReference type="PROSITE" id="PS50980"/>
    </source>
</evidence>
<dbReference type="GO" id="GO:0009317">
    <property type="term" value="C:acetyl-CoA carboxylase complex"/>
    <property type="evidence" value="ECO:0007669"/>
    <property type="project" value="TreeGrafter"/>
</dbReference>
<dbReference type="PANTHER" id="PTHR43842:SF2">
    <property type="entry name" value="PROPIONYL-COA CARBOXYLASE BETA CHAIN, MITOCHONDRIAL"/>
    <property type="match status" value="1"/>
</dbReference>
<feature type="domain" description="CoA carboxyltransferase C-terminal" evidence="2">
    <location>
        <begin position="86"/>
        <end position="332"/>
    </location>
</feature>
<organism evidence="3">
    <name type="scientific">bioreactor metagenome</name>
    <dbReference type="NCBI Taxonomy" id="1076179"/>
    <lineage>
        <taxon>unclassified sequences</taxon>
        <taxon>metagenomes</taxon>
        <taxon>ecological metagenomes</taxon>
    </lineage>
</organism>
<dbReference type="EMBL" id="VSSQ01015456">
    <property type="protein sequence ID" value="MPM55826.1"/>
    <property type="molecule type" value="Genomic_DNA"/>
</dbReference>
<sequence>MVKGSGKLFITGPAVIKGVTGEVVTDEELGGAMAHALNSGNIHFVAENDQHAIEITKQLLSYLPQNNTENPPSYGDGSIQLMEYPDLNTIVPDDPKEAYNMFEVINRVVDPGSVLEVKQFWATNIITCFARINGETIGIIANQPCVKAGCLDIDASDKSSEFIRFCNAFNIPIVTFVDVPGFLPGVQQEFGGIIRHGAKMLFAYSAATVPKVTIVVRKAYGGAYLAMCAKSLGADRSAAWPTAEIAVMGAEGAVAVLYAKEIKEAKDPVARKKELIEEYQERWSSPYPAAEFGLVDAVIEPIKTREYISVCLQTLKNKRELRPAKKHGLIPM</sequence>
<dbReference type="Pfam" id="PF01039">
    <property type="entry name" value="Carboxyl_trans"/>
    <property type="match status" value="1"/>
</dbReference>
<dbReference type="InterPro" id="IPR011763">
    <property type="entry name" value="COA_CT_C"/>
</dbReference>
<dbReference type="InterPro" id="IPR011762">
    <property type="entry name" value="COA_CT_N"/>
</dbReference>
<evidence type="ECO:0000259" key="2">
    <source>
        <dbReference type="PROSITE" id="PS50989"/>
    </source>
</evidence>